<dbReference type="CDD" id="cd07361">
    <property type="entry name" value="MEMO_like"/>
    <property type="match status" value="1"/>
</dbReference>
<dbReference type="Gene3D" id="3.30.1490.150">
    <property type="entry name" value="Hypothetical protein ph0010, domain 2"/>
    <property type="match status" value="1"/>
</dbReference>
<dbReference type="RefSeq" id="WP_155324549.1">
    <property type="nucleotide sequence ID" value="NZ_AP021876.1"/>
</dbReference>
<dbReference type="SUPFAM" id="SSF143447">
    <property type="entry name" value="AMMECR1-like"/>
    <property type="match status" value="1"/>
</dbReference>
<organism evidence="4 5">
    <name type="scientific">Desulfosarcina ovata subsp. sediminis</name>
    <dbReference type="NCBI Taxonomy" id="885957"/>
    <lineage>
        <taxon>Bacteria</taxon>
        <taxon>Pseudomonadati</taxon>
        <taxon>Thermodesulfobacteriota</taxon>
        <taxon>Desulfobacteria</taxon>
        <taxon>Desulfobacterales</taxon>
        <taxon>Desulfosarcinaceae</taxon>
        <taxon>Desulfosarcina</taxon>
    </lineage>
</organism>
<dbReference type="Gene3D" id="3.30.700.20">
    <property type="entry name" value="Hypothetical protein ph0010, domain 1"/>
    <property type="match status" value="1"/>
</dbReference>
<dbReference type="InterPro" id="IPR027485">
    <property type="entry name" value="AMMECR1_N"/>
</dbReference>
<dbReference type="Gene3D" id="3.40.830.10">
    <property type="entry name" value="LigB-like"/>
    <property type="match status" value="1"/>
</dbReference>
<dbReference type="NCBIfam" id="TIGR04336">
    <property type="entry name" value="AmmeMemoSam_B"/>
    <property type="match status" value="1"/>
</dbReference>
<evidence type="ECO:0000313" key="5">
    <source>
        <dbReference type="Proteomes" id="UP000425960"/>
    </source>
</evidence>
<dbReference type="PANTHER" id="PTHR11060">
    <property type="entry name" value="PROTEIN MEMO1"/>
    <property type="match status" value="1"/>
</dbReference>
<dbReference type="PROSITE" id="PS51112">
    <property type="entry name" value="AMMECR1"/>
    <property type="match status" value="1"/>
</dbReference>
<dbReference type="Proteomes" id="UP000425960">
    <property type="component" value="Chromosome"/>
</dbReference>
<dbReference type="InterPro" id="IPR002737">
    <property type="entry name" value="MEMO1_fam"/>
</dbReference>
<dbReference type="PANTHER" id="PTHR11060:SF0">
    <property type="entry name" value="PROTEIN MEMO1"/>
    <property type="match status" value="1"/>
</dbReference>
<name>A0A5K7ZWS8_9BACT</name>
<gene>
    <name evidence="4" type="ORF">DSCO28_52790</name>
</gene>
<proteinExistence type="inferred from homology"/>
<feature type="domain" description="AMMECR1" evidence="3">
    <location>
        <begin position="310"/>
        <end position="497"/>
    </location>
</feature>
<comment type="similarity">
    <text evidence="1 2">Belongs to the MEMO1 family.</text>
</comment>
<dbReference type="Pfam" id="PF01875">
    <property type="entry name" value="Memo"/>
    <property type="match status" value="1"/>
</dbReference>
<dbReference type="KEGG" id="dov:DSCO28_52790"/>
<dbReference type="NCBIfam" id="TIGR00296">
    <property type="entry name" value="TIGR00296 family protein"/>
    <property type="match status" value="1"/>
</dbReference>
<dbReference type="InterPro" id="IPR027623">
    <property type="entry name" value="AmmeMemoSam_A"/>
</dbReference>
<dbReference type="Pfam" id="PF01871">
    <property type="entry name" value="AMMECR1"/>
    <property type="match status" value="1"/>
</dbReference>
<protein>
    <recommendedName>
        <fullName evidence="2">MEMO1 family protein DSCO28_52790</fullName>
    </recommendedName>
</protein>
<dbReference type="NCBIfam" id="TIGR04335">
    <property type="entry name" value="AmmeMemoSam_A"/>
    <property type="match status" value="1"/>
</dbReference>
<reference evidence="4 5" key="1">
    <citation type="submission" date="2019-11" db="EMBL/GenBank/DDBJ databases">
        <title>Comparative genomics of hydrocarbon-degrading Desulfosarcina strains.</title>
        <authorList>
            <person name="Watanabe M."/>
            <person name="Kojima H."/>
            <person name="Fukui M."/>
        </authorList>
    </citation>
    <scope>NUCLEOTIDE SEQUENCE [LARGE SCALE GENOMIC DNA]</scope>
    <source>
        <strain evidence="4 5">28bB2T</strain>
    </source>
</reference>
<dbReference type="AlphaFoldDB" id="A0A5K7ZWS8"/>
<evidence type="ECO:0000256" key="2">
    <source>
        <dbReference type="HAMAP-Rule" id="MF_00055"/>
    </source>
</evidence>
<evidence type="ECO:0000256" key="1">
    <source>
        <dbReference type="ARBA" id="ARBA00006315"/>
    </source>
</evidence>
<dbReference type="HAMAP" id="MF_00055">
    <property type="entry name" value="MEMO1"/>
    <property type="match status" value="1"/>
</dbReference>
<sequence>MFTHRDLFFVIGWFCLGWFMLLPAIAGAGVREPAWAGSFYPKTRLELSRQLDRLLTQAGLEEKSGHPRRGLRALMMPHAGYAYSGLTAAHAAAAIQRDAFDRVILMGPDHRVGFSNAALTEASHWRTPLGDVPVGSHTLRQRWPALFTTIPASDQREHSLEVILPFLQVRLSTFELIPVVMGPCDANRMARAIASLINGPRTLLVISADLSHYLPDDAAVKRDHATLERILALDPDWPSDQENRTCGRYPIGVLLTLARERHWRPEVLHYANSGDTAGTKDAVVGYAAVAFYGEETMQTQSESRPLLDSRQGVALVTLARQTLMRHFNDPIDATDEQILASLLDDVALKAKSGTFVTLKIDNQLRGCIGSLSARGSIVDGVRDNALNAAFHDPRFPPLSRKELDQVHIEVSVLTDPVPLDYSDGDDLLAKLRPGIDGVIIRRGYASATFLPQVWEQLPRPDQFLSNLCMKAGLPAGQWRQGDLEVQTYQVQYFEEAR</sequence>
<dbReference type="InterPro" id="IPR036071">
    <property type="entry name" value="AMMECR1_dom_sf"/>
</dbReference>
<accession>A0A5K7ZWS8</accession>
<dbReference type="InterPro" id="IPR002733">
    <property type="entry name" value="AMMECR1_domain"/>
</dbReference>
<dbReference type="EMBL" id="AP021876">
    <property type="protein sequence ID" value="BBO84713.1"/>
    <property type="molecule type" value="Genomic_DNA"/>
</dbReference>
<dbReference type="InterPro" id="IPR023473">
    <property type="entry name" value="AMMECR1"/>
</dbReference>
<evidence type="ECO:0000259" key="3">
    <source>
        <dbReference type="PROSITE" id="PS51112"/>
    </source>
</evidence>
<evidence type="ECO:0000313" key="4">
    <source>
        <dbReference type="EMBL" id="BBO84713.1"/>
    </source>
</evidence>